<feature type="transmembrane region" description="Helical" evidence="1">
    <location>
        <begin position="189"/>
        <end position="209"/>
    </location>
</feature>
<keyword evidence="1" id="KW-0812">Transmembrane</keyword>
<sequence length="229" mass="26307">MERLHKHVDQLFAKYKSSKQVRELKREILSNLEAKVADLTAGGLAYNEAIDIAKRSITSIDDLIDDQTRVYVNQMTAELVQKGLLYFLIAWIVTMPFRIVGSGVLLNELFLLGSIVLGIVYLVLRLKKQDMYLRRTATFDVQAAFRRRKLVWVIWVVFITVSILYNTAMLFGSNIWFQTQVKIAGPYHFAMLGIQYALPFVSLLIPMLFHIIPGLMMKYEAGEYDGYEA</sequence>
<evidence type="ECO:0000313" key="2">
    <source>
        <dbReference type="EMBL" id="GED68895.1"/>
    </source>
</evidence>
<keyword evidence="1" id="KW-1133">Transmembrane helix</keyword>
<evidence type="ECO:0000313" key="5">
    <source>
        <dbReference type="Proteomes" id="UP000319578"/>
    </source>
</evidence>
<organism evidence="3 4">
    <name type="scientific">Brevibacillus reuszeri</name>
    <dbReference type="NCBI Taxonomy" id="54915"/>
    <lineage>
        <taxon>Bacteria</taxon>
        <taxon>Bacillati</taxon>
        <taxon>Bacillota</taxon>
        <taxon>Bacilli</taxon>
        <taxon>Bacillales</taxon>
        <taxon>Paenibacillaceae</taxon>
        <taxon>Brevibacillus</taxon>
    </lineage>
</organism>
<dbReference type="EMBL" id="LGIQ01000011">
    <property type="protein sequence ID" value="KNB69765.1"/>
    <property type="molecule type" value="Genomic_DNA"/>
</dbReference>
<feature type="transmembrane region" description="Helical" evidence="1">
    <location>
        <begin position="83"/>
        <end position="99"/>
    </location>
</feature>
<dbReference type="AlphaFoldDB" id="A0A0K9YNL9"/>
<dbReference type="Proteomes" id="UP000319578">
    <property type="component" value="Unassembled WGS sequence"/>
</dbReference>
<dbReference type="RefSeq" id="WP_049741799.1">
    <property type="nucleotide sequence ID" value="NZ_BJON01000009.1"/>
</dbReference>
<gene>
    <name evidence="3" type="ORF">ADS79_28390</name>
    <name evidence="2" type="ORF">BRE01_25970</name>
</gene>
<name>A0A0K9YNL9_9BACL</name>
<dbReference type="OrthoDB" id="1909850at2"/>
<feature type="transmembrane region" description="Helical" evidence="1">
    <location>
        <begin position="150"/>
        <end position="177"/>
    </location>
</feature>
<dbReference type="NCBIfam" id="NF038403">
    <property type="entry name" value="perm_prefix_1"/>
    <property type="match status" value="1"/>
</dbReference>
<evidence type="ECO:0000313" key="4">
    <source>
        <dbReference type="Proteomes" id="UP000036834"/>
    </source>
</evidence>
<evidence type="ECO:0000313" key="3">
    <source>
        <dbReference type="EMBL" id="KNB69765.1"/>
    </source>
</evidence>
<feature type="transmembrane region" description="Helical" evidence="1">
    <location>
        <begin position="105"/>
        <end position="124"/>
    </location>
</feature>
<keyword evidence="5" id="KW-1185">Reference proteome</keyword>
<reference evidence="2 5" key="3">
    <citation type="submission" date="2019-06" db="EMBL/GenBank/DDBJ databases">
        <title>Whole genome shotgun sequence of Brevibacillus reuszeri NBRC 15719.</title>
        <authorList>
            <person name="Hosoyama A."/>
            <person name="Uohara A."/>
            <person name="Ohji S."/>
            <person name="Ichikawa N."/>
        </authorList>
    </citation>
    <scope>NUCLEOTIDE SEQUENCE [LARGE SCALE GENOMIC DNA]</scope>
    <source>
        <strain evidence="2 5">NBRC 15719</strain>
    </source>
</reference>
<evidence type="ECO:0000256" key="1">
    <source>
        <dbReference type="SAM" id="Phobius"/>
    </source>
</evidence>
<dbReference type="Proteomes" id="UP000036834">
    <property type="component" value="Unassembled WGS sequence"/>
</dbReference>
<dbReference type="EMBL" id="BJON01000009">
    <property type="protein sequence ID" value="GED68895.1"/>
    <property type="molecule type" value="Genomic_DNA"/>
</dbReference>
<proteinExistence type="predicted"/>
<comment type="caution">
    <text evidence="3">The sequence shown here is derived from an EMBL/GenBank/DDBJ whole genome shotgun (WGS) entry which is preliminary data.</text>
</comment>
<accession>A0A0K9YNL9</accession>
<dbReference type="PATRIC" id="fig|54915.3.peg.4884"/>
<keyword evidence="1" id="KW-0472">Membrane</keyword>
<dbReference type="InterPro" id="IPR047928">
    <property type="entry name" value="Perm_prefix_1"/>
</dbReference>
<reference evidence="3" key="2">
    <citation type="submission" date="2015-07" db="EMBL/GenBank/DDBJ databases">
        <title>MeaNS - Measles Nucleotide Surveillance Program.</title>
        <authorList>
            <person name="Tran T."/>
            <person name="Druce J."/>
        </authorList>
    </citation>
    <scope>NUCLEOTIDE SEQUENCE</scope>
    <source>
        <strain evidence="3">DSM 9887</strain>
    </source>
</reference>
<reference evidence="4" key="1">
    <citation type="submission" date="2015-07" db="EMBL/GenBank/DDBJ databases">
        <title>Genome sequencing project for genomic taxonomy and phylogenomics of Bacillus-like bacteria.</title>
        <authorList>
            <person name="Liu B."/>
            <person name="Wang J."/>
            <person name="Zhu Y."/>
            <person name="Liu G."/>
            <person name="Chen Q."/>
            <person name="Chen Z."/>
            <person name="Lan J."/>
            <person name="Che J."/>
            <person name="Ge C."/>
            <person name="Shi H."/>
            <person name="Pan Z."/>
            <person name="Liu X."/>
        </authorList>
    </citation>
    <scope>NUCLEOTIDE SEQUENCE [LARGE SCALE GENOMIC DNA]</scope>
    <source>
        <strain evidence="4">DSM 9887</strain>
    </source>
</reference>
<protein>
    <submittedName>
        <fullName evidence="3">Uncharacterized protein</fullName>
    </submittedName>
</protein>
<dbReference type="STRING" id="54915.ADS79_28390"/>